<evidence type="ECO:0000313" key="13">
    <source>
        <dbReference type="Proteomes" id="UP001360424"/>
    </source>
</evidence>
<evidence type="ECO:0000256" key="6">
    <source>
        <dbReference type="ARBA" id="ARBA00022840"/>
    </source>
</evidence>
<dbReference type="InterPro" id="IPR009080">
    <property type="entry name" value="tRNAsynth_Ia_anticodon-bd"/>
</dbReference>
<dbReference type="InterPro" id="IPR023458">
    <property type="entry name" value="Met-tRNA_ligase_1"/>
</dbReference>
<evidence type="ECO:0000256" key="2">
    <source>
        <dbReference type="ARBA" id="ARBA00008258"/>
    </source>
</evidence>
<dbReference type="Gene3D" id="2.20.28.20">
    <property type="entry name" value="Methionyl-tRNA synthetase, Zn-domain"/>
    <property type="match status" value="1"/>
</dbReference>
<dbReference type="Gene3D" id="1.10.730.10">
    <property type="entry name" value="Isoleucyl-tRNA Synthetase, Domain 1"/>
    <property type="match status" value="1"/>
</dbReference>
<dbReference type="InterPro" id="IPR033911">
    <property type="entry name" value="MetRS_core"/>
</dbReference>
<dbReference type="NCBIfam" id="TIGR00398">
    <property type="entry name" value="metG"/>
    <property type="match status" value="1"/>
</dbReference>
<dbReference type="EC" id="6.1.1.10" evidence="10"/>
<proteinExistence type="inferred from homology"/>
<dbReference type="Proteomes" id="UP001360424">
    <property type="component" value="Chromosome"/>
</dbReference>
<dbReference type="PRINTS" id="PR01041">
    <property type="entry name" value="TRNASYNTHMET"/>
</dbReference>
<evidence type="ECO:0000256" key="7">
    <source>
        <dbReference type="ARBA" id="ARBA00022917"/>
    </source>
</evidence>
<feature type="binding site" evidence="10">
    <location>
        <position position="340"/>
    </location>
    <ligand>
        <name>ATP</name>
        <dbReference type="ChEBI" id="CHEBI:30616"/>
    </ligand>
</feature>
<keyword evidence="13" id="KW-1185">Reference proteome</keyword>
<keyword evidence="3 10" id="KW-0963">Cytoplasm</keyword>
<feature type="domain" description="Methionyl/Leucyl tRNA synthetase" evidence="11">
    <location>
        <begin position="10"/>
        <end position="401"/>
    </location>
</feature>
<evidence type="ECO:0000256" key="10">
    <source>
        <dbReference type="HAMAP-Rule" id="MF_00098"/>
    </source>
</evidence>
<feature type="binding site" evidence="10">
    <location>
        <position position="151"/>
    </location>
    <ligand>
        <name>Zn(2+)</name>
        <dbReference type="ChEBI" id="CHEBI:29105"/>
    </ligand>
</feature>
<evidence type="ECO:0000256" key="1">
    <source>
        <dbReference type="ARBA" id="ARBA00003314"/>
    </source>
</evidence>
<dbReference type="Gene3D" id="3.40.50.620">
    <property type="entry name" value="HUPs"/>
    <property type="match status" value="1"/>
</dbReference>
<keyword evidence="8 10" id="KW-0030">Aminoacyl-tRNA synthetase</keyword>
<dbReference type="PROSITE" id="PS00178">
    <property type="entry name" value="AA_TRNA_LIGASE_I"/>
    <property type="match status" value="1"/>
</dbReference>
<feature type="binding site" evidence="10">
    <location>
        <position position="164"/>
    </location>
    <ligand>
        <name>Zn(2+)</name>
        <dbReference type="ChEBI" id="CHEBI:29105"/>
    </ligand>
</feature>
<gene>
    <name evidence="10 12" type="primary">metG</name>
    <name evidence="12" type="ORF">RQL38_01440</name>
</gene>
<accession>A0ABZ2H0T6</accession>
<evidence type="ECO:0000256" key="8">
    <source>
        <dbReference type="ARBA" id="ARBA00023146"/>
    </source>
</evidence>
<dbReference type="InterPro" id="IPR015413">
    <property type="entry name" value="Methionyl/Leucyl_tRNA_Synth"/>
</dbReference>
<dbReference type="SUPFAM" id="SSF47323">
    <property type="entry name" value="Anticodon-binding domain of a subclass of class I aminoacyl-tRNA synthetases"/>
    <property type="match status" value="1"/>
</dbReference>
<dbReference type="RefSeq" id="WP_338521261.1">
    <property type="nucleotide sequence ID" value="NZ_CP135136.1"/>
</dbReference>
<keyword evidence="5 10" id="KW-0547">Nucleotide-binding</keyword>
<feature type="short sequence motif" description="'HIGH' region" evidence="10">
    <location>
        <begin position="17"/>
        <end position="27"/>
    </location>
</feature>
<dbReference type="SUPFAM" id="SSF57770">
    <property type="entry name" value="Methionyl-tRNA synthetase (MetRS), Zn-domain"/>
    <property type="match status" value="1"/>
</dbReference>
<dbReference type="PANTHER" id="PTHR45765">
    <property type="entry name" value="METHIONINE--TRNA LIGASE"/>
    <property type="match status" value="1"/>
</dbReference>
<dbReference type="InterPro" id="IPR001412">
    <property type="entry name" value="aa-tRNA-synth_I_CS"/>
</dbReference>
<protein>
    <recommendedName>
        <fullName evidence="10">Methionine--tRNA ligase</fullName>
        <ecNumber evidence="10">6.1.1.10</ecNumber>
    </recommendedName>
    <alternativeName>
        <fullName evidence="10">Methionyl-tRNA synthetase</fullName>
        <shortName evidence="10">MetRS</shortName>
    </alternativeName>
</protein>
<feature type="binding site" evidence="10">
    <location>
        <position position="161"/>
    </location>
    <ligand>
        <name>Zn(2+)</name>
        <dbReference type="ChEBI" id="CHEBI:29105"/>
    </ligand>
</feature>
<dbReference type="SUPFAM" id="SSF52374">
    <property type="entry name" value="Nucleotidylyl transferase"/>
    <property type="match status" value="1"/>
</dbReference>
<dbReference type="HAMAP" id="MF_00098">
    <property type="entry name" value="Met_tRNA_synth_type1"/>
    <property type="match status" value="1"/>
</dbReference>
<evidence type="ECO:0000256" key="3">
    <source>
        <dbReference type="ARBA" id="ARBA00022490"/>
    </source>
</evidence>
<comment type="subcellular location">
    <subcellularLocation>
        <location evidence="10">Cytoplasm</location>
    </subcellularLocation>
</comment>
<name>A0ABZ2H0T6_9GAMM</name>
<dbReference type="GO" id="GO:0004825">
    <property type="term" value="F:methionine-tRNA ligase activity"/>
    <property type="evidence" value="ECO:0007669"/>
    <property type="project" value="UniProtKB-EC"/>
</dbReference>
<dbReference type="EMBL" id="CP135136">
    <property type="protein sequence ID" value="WWR11815.1"/>
    <property type="molecule type" value="Genomic_DNA"/>
</dbReference>
<comment type="subunit">
    <text evidence="10">Monomer.</text>
</comment>
<comment type="similarity">
    <text evidence="2 10">Belongs to the class-I aminoacyl-tRNA synthetase family. MetG type 1 subfamily.</text>
</comment>
<evidence type="ECO:0000313" key="12">
    <source>
        <dbReference type="EMBL" id="WWR11815.1"/>
    </source>
</evidence>
<dbReference type="Pfam" id="PF09334">
    <property type="entry name" value="tRNA-synt_1g"/>
    <property type="match status" value="1"/>
</dbReference>
<dbReference type="NCBIfam" id="NF001100">
    <property type="entry name" value="PRK00133.1"/>
    <property type="match status" value="1"/>
</dbReference>
<dbReference type="InterPro" id="IPR029038">
    <property type="entry name" value="MetRS_Zn"/>
</dbReference>
<evidence type="ECO:0000259" key="11">
    <source>
        <dbReference type="Pfam" id="PF09334"/>
    </source>
</evidence>
<organism evidence="12 13">
    <name type="scientific">Candidatus Legionella polyplacis</name>
    <dbReference type="NCBI Taxonomy" id="2005262"/>
    <lineage>
        <taxon>Bacteria</taxon>
        <taxon>Pseudomonadati</taxon>
        <taxon>Pseudomonadota</taxon>
        <taxon>Gammaproteobacteria</taxon>
        <taxon>Legionellales</taxon>
        <taxon>Legionellaceae</taxon>
        <taxon>Legionella</taxon>
    </lineage>
</organism>
<evidence type="ECO:0000256" key="5">
    <source>
        <dbReference type="ARBA" id="ARBA00022741"/>
    </source>
</evidence>
<dbReference type="InterPro" id="IPR014758">
    <property type="entry name" value="Met-tRNA_synth"/>
</dbReference>
<feature type="short sequence motif" description="'KMSKS' region" evidence="10">
    <location>
        <begin position="337"/>
        <end position="341"/>
    </location>
</feature>
<evidence type="ECO:0000256" key="9">
    <source>
        <dbReference type="ARBA" id="ARBA00047364"/>
    </source>
</evidence>
<dbReference type="PANTHER" id="PTHR45765:SF1">
    <property type="entry name" value="METHIONINE--TRNA LIGASE, CYTOPLASMIC"/>
    <property type="match status" value="1"/>
</dbReference>
<keyword evidence="4 10" id="KW-0436">Ligase</keyword>
<comment type="cofactor">
    <cofactor evidence="10">
        <name>Zn(2+)</name>
        <dbReference type="ChEBI" id="CHEBI:29105"/>
    </cofactor>
    <text evidence="10">Binds 1 zinc ion per subunit.</text>
</comment>
<keyword evidence="10" id="KW-0479">Metal-binding</keyword>
<comment type="catalytic activity">
    <reaction evidence="9 10">
        <text>tRNA(Met) + L-methionine + ATP = L-methionyl-tRNA(Met) + AMP + diphosphate</text>
        <dbReference type="Rhea" id="RHEA:13481"/>
        <dbReference type="Rhea" id="RHEA-COMP:9667"/>
        <dbReference type="Rhea" id="RHEA-COMP:9698"/>
        <dbReference type="ChEBI" id="CHEBI:30616"/>
        <dbReference type="ChEBI" id="CHEBI:33019"/>
        <dbReference type="ChEBI" id="CHEBI:57844"/>
        <dbReference type="ChEBI" id="CHEBI:78442"/>
        <dbReference type="ChEBI" id="CHEBI:78530"/>
        <dbReference type="ChEBI" id="CHEBI:456215"/>
        <dbReference type="EC" id="6.1.1.10"/>
    </reaction>
</comment>
<comment type="function">
    <text evidence="1 10">Is required not only for elongation of protein synthesis but also for the initiation of all mRNA translation through initiator tRNA(fMet) aminoacylation.</text>
</comment>
<feature type="binding site" evidence="10">
    <location>
        <position position="148"/>
    </location>
    <ligand>
        <name>Zn(2+)</name>
        <dbReference type="ChEBI" id="CHEBI:29105"/>
    </ligand>
</feature>
<dbReference type="InterPro" id="IPR014729">
    <property type="entry name" value="Rossmann-like_a/b/a_fold"/>
</dbReference>
<keyword evidence="7 10" id="KW-0648">Protein biosynthesis</keyword>
<evidence type="ECO:0000256" key="4">
    <source>
        <dbReference type="ARBA" id="ARBA00022598"/>
    </source>
</evidence>
<reference evidence="12" key="1">
    <citation type="submission" date="2023-09" db="EMBL/GenBank/DDBJ databases">
        <title>Genomes of two closely related lineages of the louse Polyplax serrata with different host specificities.</title>
        <authorList>
            <person name="Martinu J."/>
            <person name="Tarabai H."/>
            <person name="Stefka J."/>
            <person name="Hypsa V."/>
        </authorList>
    </citation>
    <scope>NUCLEOTIDE SEQUENCE [LARGE SCALE GENOMIC DNA]</scope>
    <source>
        <strain evidence="12">HR10_N</strain>
    </source>
</reference>
<keyword evidence="6 10" id="KW-0067">ATP-binding</keyword>
<sequence length="552" mass="64725">MNRKDSGRQILVTTALPYANGLLHLGHLLEHIKSDIWVRANKMIGNKCIFICGDDAHGTPIMLYAKKLGILSEELIIDIKKSHEEDFKDFYINYDYYHTTHSIENEKLVNFIYSRLLNNGDIVKKFIYQFYDPIEKMFLPDRYIIGICPKCNSKNQHGDSCVICGSVHNINDIINPVSSISGVCPIKKGSEHYFFSLSKYSLILQKWIKNRKFLQKEILNKLNEWFFLGLKDWNISRDSPYFGFKIPNDSSEKYFYVWFDASISYMSIFKKYCINSNNLFWFNKYWNIDSETELYHFIGKDVIYFHYLFWPALLIASGYRLPTSIFVHGFLTINGKKMSKSSGTFIKASIYKKYLNPEYLRYYFASKLNDTIEDIDLNFDDFLVKVNSDLVGKVINIASRCSSFIKKYYSNKLSSVLDSLKLYEDLLENKSIIIQSFLDHKYSIAISYIMKCADKSNWYINEKKPWIMIKNSSLLFEVHKVCTMGLNLYRLLIGYLKPVLPNLAEMSEKFLNCGSLNWDSIENPILDIRINNFYPMIFRVSKKDIEKVFLNN</sequence>
<keyword evidence="10" id="KW-0862">Zinc</keyword>